<dbReference type="GO" id="GO:0008270">
    <property type="term" value="F:zinc ion binding"/>
    <property type="evidence" value="ECO:0007669"/>
    <property type="project" value="InterPro"/>
</dbReference>
<dbReference type="PANTHER" id="PTHR47784:SF10">
    <property type="entry name" value="TRANSCRIPTION FACTOR, PUTATIVE (AFU_ORTHOLOGUE AFUA_6G14150)-RELATED"/>
    <property type="match status" value="1"/>
</dbReference>
<gene>
    <name evidence="4" type="ORF">DM02DRAFT_571285</name>
</gene>
<dbReference type="PROSITE" id="PS00463">
    <property type="entry name" value="ZN2_CY6_FUNGAL_1"/>
    <property type="match status" value="1"/>
</dbReference>
<name>A0A2V1DB85_9PLEO</name>
<sequence>MPLRKPHSKSRYGCDQCRKRRVKCDENPPRCSNCISRNEVCQFSRIAPSKTNSTPLATPSPPTDPTRANIDAEGRSRTQDSEYSEWISGTIRSRELALMHQWCCYTYECTSPQWHRILKEWVGREMISCDFLMASVFAFSSFHLAANALDDISELATVRKYVSIGLEYQDRALNGLQNALSAITKDNAGSILFSSIMVAACAVISSMLPTGPQDQSRSAALALLPLVDHIKSIEFVKTQTLPLLQGGGIGKYVDSNYQNPKINHKLCVDELRRLNKFTPPEDRGIYEDAISSLEKVARTNDTIGEWIADAGLEFLGGLRKEETIALAIYMHWCVLLDKLEGNWWAKFVGRRVVAELSDFLQHKGPEWRPILVWCRTEVGLPIADSGS</sequence>
<dbReference type="Gene3D" id="4.10.240.10">
    <property type="entry name" value="Zn(2)-C6 fungal-type DNA-binding domain"/>
    <property type="match status" value="1"/>
</dbReference>
<dbReference type="PANTHER" id="PTHR47784">
    <property type="entry name" value="STEROL UPTAKE CONTROL PROTEIN 2"/>
    <property type="match status" value="1"/>
</dbReference>
<dbReference type="PROSITE" id="PS50048">
    <property type="entry name" value="ZN2_CY6_FUNGAL_2"/>
    <property type="match status" value="1"/>
</dbReference>
<dbReference type="STRING" id="97972.A0A2V1DB85"/>
<proteinExistence type="predicted"/>
<accession>A0A2V1DB85</accession>
<evidence type="ECO:0000256" key="2">
    <source>
        <dbReference type="SAM" id="MobiDB-lite"/>
    </source>
</evidence>
<protein>
    <recommendedName>
        <fullName evidence="3">Zn(2)-C6 fungal-type domain-containing protein</fullName>
    </recommendedName>
</protein>
<dbReference type="GO" id="GO:0001228">
    <property type="term" value="F:DNA-binding transcription activator activity, RNA polymerase II-specific"/>
    <property type="evidence" value="ECO:0007669"/>
    <property type="project" value="TreeGrafter"/>
</dbReference>
<dbReference type="AlphaFoldDB" id="A0A2V1DB85"/>
<evidence type="ECO:0000313" key="5">
    <source>
        <dbReference type="Proteomes" id="UP000244855"/>
    </source>
</evidence>
<organism evidence="4 5">
    <name type="scientific">Periconia macrospinosa</name>
    <dbReference type="NCBI Taxonomy" id="97972"/>
    <lineage>
        <taxon>Eukaryota</taxon>
        <taxon>Fungi</taxon>
        <taxon>Dikarya</taxon>
        <taxon>Ascomycota</taxon>
        <taxon>Pezizomycotina</taxon>
        <taxon>Dothideomycetes</taxon>
        <taxon>Pleosporomycetidae</taxon>
        <taxon>Pleosporales</taxon>
        <taxon>Massarineae</taxon>
        <taxon>Periconiaceae</taxon>
        <taxon>Periconia</taxon>
    </lineage>
</organism>
<dbReference type="Proteomes" id="UP000244855">
    <property type="component" value="Unassembled WGS sequence"/>
</dbReference>
<dbReference type="CDD" id="cd00067">
    <property type="entry name" value="GAL4"/>
    <property type="match status" value="1"/>
</dbReference>
<keyword evidence="5" id="KW-1185">Reference proteome</keyword>
<dbReference type="InterPro" id="IPR001138">
    <property type="entry name" value="Zn2Cys6_DnaBD"/>
</dbReference>
<reference evidence="4 5" key="1">
    <citation type="journal article" date="2018" name="Sci. Rep.">
        <title>Comparative genomics provides insights into the lifestyle and reveals functional heterogeneity of dark septate endophytic fungi.</title>
        <authorList>
            <person name="Knapp D.G."/>
            <person name="Nemeth J.B."/>
            <person name="Barry K."/>
            <person name="Hainaut M."/>
            <person name="Henrissat B."/>
            <person name="Johnson J."/>
            <person name="Kuo A."/>
            <person name="Lim J.H.P."/>
            <person name="Lipzen A."/>
            <person name="Nolan M."/>
            <person name="Ohm R.A."/>
            <person name="Tamas L."/>
            <person name="Grigoriev I.V."/>
            <person name="Spatafora J.W."/>
            <person name="Nagy L.G."/>
            <person name="Kovacs G.M."/>
        </authorList>
    </citation>
    <scope>NUCLEOTIDE SEQUENCE [LARGE SCALE GENOMIC DNA]</scope>
    <source>
        <strain evidence="4 5">DSE2036</strain>
    </source>
</reference>
<feature type="domain" description="Zn(2)-C6 fungal-type" evidence="3">
    <location>
        <begin position="13"/>
        <end position="43"/>
    </location>
</feature>
<feature type="region of interest" description="Disordered" evidence="2">
    <location>
        <begin position="51"/>
        <end position="79"/>
    </location>
</feature>
<dbReference type="Pfam" id="PF00172">
    <property type="entry name" value="Zn_clus"/>
    <property type="match status" value="1"/>
</dbReference>
<feature type="compositionally biased region" description="Basic and acidic residues" evidence="2">
    <location>
        <begin position="70"/>
        <end position="79"/>
    </location>
</feature>
<dbReference type="InterPro" id="IPR036864">
    <property type="entry name" value="Zn2-C6_fun-type_DNA-bd_sf"/>
</dbReference>
<dbReference type="SMART" id="SM00066">
    <property type="entry name" value="GAL4"/>
    <property type="match status" value="1"/>
</dbReference>
<evidence type="ECO:0000313" key="4">
    <source>
        <dbReference type="EMBL" id="PVH95387.1"/>
    </source>
</evidence>
<keyword evidence="1" id="KW-0539">Nucleus</keyword>
<dbReference type="InterPro" id="IPR053157">
    <property type="entry name" value="Sterol_Uptake_Regulator"/>
</dbReference>
<dbReference type="OrthoDB" id="4937900at2759"/>
<evidence type="ECO:0000259" key="3">
    <source>
        <dbReference type="PROSITE" id="PS50048"/>
    </source>
</evidence>
<evidence type="ECO:0000256" key="1">
    <source>
        <dbReference type="ARBA" id="ARBA00023242"/>
    </source>
</evidence>
<dbReference type="SUPFAM" id="SSF57701">
    <property type="entry name" value="Zn2/Cys6 DNA-binding domain"/>
    <property type="match status" value="1"/>
</dbReference>
<dbReference type="EMBL" id="KZ805498">
    <property type="protein sequence ID" value="PVH95387.1"/>
    <property type="molecule type" value="Genomic_DNA"/>
</dbReference>